<dbReference type="EMBL" id="KF876180">
    <property type="protein sequence ID" value="AIS82725.1"/>
    <property type="molecule type" value="mRNA"/>
</dbReference>
<evidence type="ECO:0000256" key="7">
    <source>
        <dbReference type="ARBA" id="ARBA00022777"/>
    </source>
</evidence>
<feature type="region of interest" description="Disordered" evidence="10">
    <location>
        <begin position="243"/>
        <end position="263"/>
    </location>
</feature>
<dbReference type="InterPro" id="IPR013767">
    <property type="entry name" value="PAS_fold"/>
</dbReference>
<keyword evidence="8" id="KW-0675">Receptor</keyword>
<evidence type="ECO:0000259" key="13">
    <source>
        <dbReference type="PROSITE" id="PS50110"/>
    </source>
</evidence>
<dbReference type="Pfam" id="PF00989">
    <property type="entry name" value="PAS"/>
    <property type="match status" value="1"/>
</dbReference>
<dbReference type="InterPro" id="IPR011006">
    <property type="entry name" value="CheY-like_superfamily"/>
</dbReference>
<feature type="region of interest" description="Disordered" evidence="10">
    <location>
        <begin position="1427"/>
        <end position="1455"/>
    </location>
</feature>
<dbReference type="InterPro" id="IPR001789">
    <property type="entry name" value="Sig_transdc_resp-reg_receiver"/>
</dbReference>
<evidence type="ECO:0000256" key="10">
    <source>
        <dbReference type="SAM" id="MobiDB-lite"/>
    </source>
</evidence>
<dbReference type="SMART" id="SM00448">
    <property type="entry name" value="REC"/>
    <property type="match status" value="1"/>
</dbReference>
<dbReference type="Gene3D" id="3.40.50.2300">
    <property type="match status" value="1"/>
</dbReference>
<feature type="compositionally biased region" description="Gly residues" evidence="10">
    <location>
        <begin position="104"/>
        <end position="113"/>
    </location>
</feature>
<evidence type="ECO:0000256" key="4">
    <source>
        <dbReference type="ARBA" id="ARBA00022553"/>
    </source>
</evidence>
<dbReference type="Gene3D" id="3.30.450.270">
    <property type="match status" value="1"/>
</dbReference>
<dbReference type="InterPro" id="IPR016132">
    <property type="entry name" value="Phyto_chromo_attachment"/>
</dbReference>
<dbReference type="InterPro" id="IPR029016">
    <property type="entry name" value="GAF-like_dom_sf"/>
</dbReference>
<comment type="catalytic activity">
    <reaction evidence="1">
        <text>ATP + protein L-histidine = ADP + protein N-phospho-L-histidine.</text>
        <dbReference type="EC" id="2.7.13.3"/>
    </reaction>
</comment>
<dbReference type="Gene3D" id="3.30.565.10">
    <property type="entry name" value="Histidine kinase-like ATPase, C-terminal domain"/>
    <property type="match status" value="1"/>
</dbReference>
<dbReference type="Pfam" id="PF08446">
    <property type="entry name" value="PAS_2"/>
    <property type="match status" value="1"/>
</dbReference>
<dbReference type="SMART" id="SM00065">
    <property type="entry name" value="GAF"/>
    <property type="match status" value="1"/>
</dbReference>
<dbReference type="Pfam" id="PF02518">
    <property type="entry name" value="HATPase_c"/>
    <property type="match status" value="1"/>
</dbReference>
<evidence type="ECO:0000256" key="1">
    <source>
        <dbReference type="ARBA" id="ARBA00000085"/>
    </source>
</evidence>
<dbReference type="CDD" id="cd17546">
    <property type="entry name" value="REC_hyHK_CKI1_RcsC-like"/>
    <property type="match status" value="1"/>
</dbReference>
<evidence type="ECO:0000256" key="8">
    <source>
        <dbReference type="ARBA" id="ARBA00023170"/>
    </source>
</evidence>
<protein>
    <recommendedName>
        <fullName evidence="2">histidine kinase</fullName>
        <ecNumber evidence="2">2.7.13.3</ecNumber>
    </recommendedName>
</protein>
<dbReference type="Gene3D" id="3.30.450.40">
    <property type="match status" value="1"/>
</dbReference>
<dbReference type="Pfam" id="PF01590">
    <property type="entry name" value="GAF"/>
    <property type="match status" value="1"/>
</dbReference>
<dbReference type="InterPro" id="IPR005467">
    <property type="entry name" value="His_kinase_dom"/>
</dbReference>
<keyword evidence="4 9" id="KW-0597">Phosphoprotein</keyword>
<dbReference type="SUPFAM" id="SSF55785">
    <property type="entry name" value="PYP-like sensor domain (PAS domain)"/>
    <property type="match status" value="2"/>
</dbReference>
<dbReference type="CDD" id="cd00082">
    <property type="entry name" value="HisKA"/>
    <property type="match status" value="1"/>
</dbReference>
<dbReference type="GO" id="GO:0000155">
    <property type="term" value="F:phosphorelay sensor kinase activity"/>
    <property type="evidence" value="ECO:0007669"/>
    <property type="project" value="InterPro"/>
</dbReference>
<dbReference type="Pfam" id="PF00072">
    <property type="entry name" value="Response_reg"/>
    <property type="match status" value="1"/>
</dbReference>
<dbReference type="GO" id="GO:0009881">
    <property type="term" value="F:photoreceptor activity"/>
    <property type="evidence" value="ECO:0007669"/>
    <property type="project" value="UniProtKB-KW"/>
</dbReference>
<dbReference type="InterPro" id="IPR000014">
    <property type="entry name" value="PAS"/>
</dbReference>
<dbReference type="Gene3D" id="3.30.450.20">
    <property type="entry name" value="PAS domain"/>
    <property type="match status" value="2"/>
</dbReference>
<keyword evidence="5" id="KW-0716">Sensory transduction</keyword>
<gene>
    <name evidence="14" type="primary">PHY</name>
</gene>
<dbReference type="EC" id="2.7.13.3" evidence="2"/>
<name>A0A097CKG3_9VIRI</name>
<feature type="region of interest" description="Disordered" evidence="10">
    <location>
        <begin position="1648"/>
        <end position="1699"/>
    </location>
</feature>
<feature type="domain" description="Phytochrome chromophore attachment site" evidence="11">
    <location>
        <begin position="284"/>
        <end position="479"/>
    </location>
</feature>
<dbReference type="InterPro" id="IPR036097">
    <property type="entry name" value="HisK_dim/P_sf"/>
</dbReference>
<feature type="domain" description="Histidine kinase" evidence="12">
    <location>
        <begin position="1078"/>
        <end position="1360"/>
    </location>
</feature>
<dbReference type="InterPro" id="IPR043150">
    <property type="entry name" value="Phytochrome_PHY_sf"/>
</dbReference>
<sequence length="1721" mass="178452">MERAGACRARAELAPPAAGEGRAPGLYGARRGAHGRFVFCGRRGLIAVFPADGADAAERARLVEKVTERIYRPGVVQGHGAVLILERAHALAFGAHTLAAAPKGGKGQSGGRAGPTARPPAPRVIAASETCAPMLGVGASELLGAPASRALTSRSLRKICAAAASGAPEARTPIAIAPREADARRRSKEHGGALAAAVHVTEEGVVIDLESTHTSPLAPLPGCEANADGSHTGAAVGATFGGCGSDSDSDSDSSADDVRDLPPGVSQCHRAAAGAAMRLRALRGEATLCEALACEVREISGFDRCMVYRLHADMHGEVCAEARRAESVPSFLHLHWPATDLPQVNRRLLTKHPAPRLLADVNDTPSPVLQCAEGDLASAFGCRQALLAGSQIRGTIGCHKEYLNNMGVRGTLVVPLIIAAAAADSADDAHEDIGGSSSAGGGKPALRMWGMVVCHNISPRFVPLHTRVCLSMIAQIFTQRLEHELEIARLSTADRNARANSRLVELIIADNPRQKATEVLSGSLHTLREAVPFDADGVFVLDSSCTVIACEGAAESGRIEAARVARWIKSSGKLHEDAQHPGVFVCDSLEVAGYAALAAAQAVAGGIAGVVAIELPAGVTGTDGHNGASALEEGACSDPEIAESGGSAVGSPKGRRAIGGMIIWTRAELLQDIKWAGARGDSRDVVVIDHDDGAGDDDVKGAPRLGPRSSFAVVLEQLRGTCELWPRIAARGAGALVAVLRDAVEAATGSLLRAGIASVLNRSRLSDMGELEKVAAELSLLIDRAPMACMTVSANGEICTWNRWLQQSTGLYADAVIGTPLVSCLEGGPASPLAAALSSTLDSASDGEGVGTAEAHGVAFAIMGTTASGESCILRLIGDVVAAPAGVRSARNTPAQASAVVLAKEISAAIASTEQPGFLENMQSPVLCLDRNLRVTLWNHAMEVVTGGIASREVVGKLFLEEVIGTGAGGASCMQVATKQLFPLELALIRATRAEGSSQAASGALAEADVRTTVMCRGRALECVLSVRPAAERDGAPGEGGCLIYLQDQSMLRALEKAEAVRMAAEAAVRAKSNTISFLCHEIRNPLNGIVAATEFMRSGSSMLGEEMGELLQTTESCTRQLRRVVDDVLDATAIEQGKFKLNSQAFDLQAAISDCLQGVRPAASAKGLRLGLDVGGLRGLRHVVGDNVRLTQMISNIVWNAVKYTPAGQIELHAECTRATLPHDAPAGTPSARHRSGGASGDRGQGQVAGPAFGDLSLADTQGLDIAGGSNDSNSRDGGGSRVLVSIAVVDTGVGIAPEDCEKLFKRFELASSNVSKFGSTGLGLYYARTIARCLGGDISVESVLGAGSIFTCTVPFRIAPSARGDALVRSERPSSPIPRGLFEFMATGVPSECRMESAVHTIRGGDGTANARAAASESTAKSIVSGASARAQAPSASARAPPELSTPEGASAPANVIAPARGEQSTDGAASGKAGAVPKEALRVLICDDEHTNVRILQMALRKAAKSQGSPSPHIETAMNGKDALKLLRTSSFDIALLDEVMPGLYGTDVTQKLRAVEAEARAHQEVLNVSSFDPPRRLPVVLVTANSMPDDARTYARKGVDFLCAKPIPVRTLLGSLESIVHAAALGEVPGTDELPGLVRLEVTDSNGTERARPGDGLRDGERKRARPCDGGSDEPAHAQPAQKRASVAAPDSGDVAALREENAALRRRLEELEKGLH</sequence>
<dbReference type="InterPro" id="IPR003661">
    <property type="entry name" value="HisK_dim/P_dom"/>
</dbReference>
<feature type="compositionally biased region" description="Low complexity" evidence="10">
    <location>
        <begin position="1427"/>
        <end position="1444"/>
    </location>
</feature>
<evidence type="ECO:0000256" key="3">
    <source>
        <dbReference type="ARBA" id="ARBA00022543"/>
    </source>
</evidence>
<dbReference type="SMART" id="SM00091">
    <property type="entry name" value="PAS"/>
    <property type="match status" value="2"/>
</dbReference>
<accession>A0A097CKG3</accession>
<dbReference type="PANTHER" id="PTHR43047">
    <property type="entry name" value="TWO-COMPONENT HISTIDINE PROTEIN KINASE"/>
    <property type="match status" value="1"/>
</dbReference>
<evidence type="ECO:0000259" key="12">
    <source>
        <dbReference type="PROSITE" id="PS50109"/>
    </source>
</evidence>
<dbReference type="PROSITE" id="PS50046">
    <property type="entry name" value="PHYTOCHROME_2"/>
    <property type="match status" value="1"/>
</dbReference>
<organism evidence="14">
    <name type="scientific">Prasinoderma coloniale</name>
    <dbReference type="NCBI Taxonomy" id="156133"/>
    <lineage>
        <taxon>Eukaryota</taxon>
        <taxon>Viridiplantae</taxon>
        <taxon>Prasinodermophyta</taxon>
        <taxon>Prasinodermophyceae</taxon>
        <taxon>Prasinodermales</taxon>
        <taxon>Prasinodermaceae</taxon>
        <taxon>Prasinoderma</taxon>
    </lineage>
</organism>
<dbReference type="InterPro" id="IPR003018">
    <property type="entry name" value="GAF"/>
</dbReference>
<dbReference type="PROSITE" id="PS50110">
    <property type="entry name" value="RESPONSE_REGULATORY"/>
    <property type="match status" value="1"/>
</dbReference>
<evidence type="ECO:0000256" key="6">
    <source>
        <dbReference type="ARBA" id="ARBA00022679"/>
    </source>
</evidence>
<dbReference type="InterPro" id="IPR004358">
    <property type="entry name" value="Sig_transdc_His_kin-like_C"/>
</dbReference>
<dbReference type="SUPFAM" id="SSF55874">
    <property type="entry name" value="ATPase domain of HSP90 chaperone/DNA topoisomerase II/histidine kinase"/>
    <property type="match status" value="1"/>
</dbReference>
<dbReference type="SUPFAM" id="SSF55781">
    <property type="entry name" value="GAF domain-like"/>
    <property type="match status" value="2"/>
</dbReference>
<dbReference type="SUPFAM" id="SSF52172">
    <property type="entry name" value="CheY-like"/>
    <property type="match status" value="1"/>
</dbReference>
<evidence type="ECO:0000256" key="9">
    <source>
        <dbReference type="PROSITE-ProRule" id="PRU00169"/>
    </source>
</evidence>
<evidence type="ECO:0000256" key="5">
    <source>
        <dbReference type="ARBA" id="ARBA00022606"/>
    </source>
</evidence>
<proteinExistence type="evidence at transcript level"/>
<dbReference type="InterPro" id="IPR013654">
    <property type="entry name" value="PAS_2"/>
</dbReference>
<dbReference type="SMART" id="SM00387">
    <property type="entry name" value="HATPase_c"/>
    <property type="match status" value="1"/>
</dbReference>
<feature type="modified residue" description="4-aspartylphosphate" evidence="9">
    <location>
        <position position="1541"/>
    </location>
</feature>
<evidence type="ECO:0000259" key="11">
    <source>
        <dbReference type="PROSITE" id="PS50046"/>
    </source>
</evidence>
<dbReference type="SMART" id="SM00388">
    <property type="entry name" value="HisKA"/>
    <property type="match status" value="1"/>
</dbReference>
<dbReference type="PROSITE" id="PS50109">
    <property type="entry name" value="HIS_KIN"/>
    <property type="match status" value="1"/>
</dbReference>
<feature type="domain" description="Response regulatory" evidence="13">
    <location>
        <begin position="1485"/>
        <end position="1624"/>
    </location>
</feature>
<evidence type="ECO:0000256" key="2">
    <source>
        <dbReference type="ARBA" id="ARBA00012438"/>
    </source>
</evidence>
<keyword evidence="3" id="KW-0600">Photoreceptor protein</keyword>
<dbReference type="Pfam" id="PF00512">
    <property type="entry name" value="HisKA"/>
    <property type="match status" value="1"/>
</dbReference>
<dbReference type="InterPro" id="IPR003594">
    <property type="entry name" value="HATPase_dom"/>
</dbReference>
<keyword evidence="3" id="KW-0157">Chromophore</keyword>
<keyword evidence="7" id="KW-0418">Kinase</keyword>
<feature type="region of interest" description="Disordered" evidence="10">
    <location>
        <begin position="1222"/>
        <end position="1247"/>
    </location>
</feature>
<dbReference type="InterPro" id="IPR036890">
    <property type="entry name" value="HATPase_C_sf"/>
</dbReference>
<feature type="region of interest" description="Disordered" evidence="10">
    <location>
        <begin position="101"/>
        <end position="121"/>
    </location>
</feature>
<dbReference type="SUPFAM" id="SSF47384">
    <property type="entry name" value="Homodimeric domain of signal transducing histidine kinase"/>
    <property type="match status" value="1"/>
</dbReference>
<dbReference type="InterPro" id="IPR035965">
    <property type="entry name" value="PAS-like_dom_sf"/>
</dbReference>
<dbReference type="PRINTS" id="PR00344">
    <property type="entry name" value="BCTRLSENSOR"/>
</dbReference>
<feature type="compositionally biased region" description="Basic and acidic residues" evidence="10">
    <location>
        <begin position="1651"/>
        <end position="1666"/>
    </location>
</feature>
<dbReference type="Gene3D" id="1.10.287.130">
    <property type="match status" value="1"/>
</dbReference>
<keyword evidence="6" id="KW-0808">Transferase</keyword>
<dbReference type="GO" id="GO:0006355">
    <property type="term" value="P:regulation of DNA-templated transcription"/>
    <property type="evidence" value="ECO:0007669"/>
    <property type="project" value="InterPro"/>
</dbReference>
<reference evidence="14" key="1">
    <citation type="journal article" date="2014" name="Proc. Natl. Acad. Sci. U.S.A.">
        <title>Marine algae and land plants share conserved phytochrome signaling systems.</title>
        <authorList>
            <person name="Duanmu D."/>
            <person name="Bachy C."/>
            <person name="Sudek S."/>
            <person name="Wong C.H."/>
            <person name="Jimenez V."/>
            <person name="Rockwell N.C."/>
            <person name="Martin S.S."/>
            <person name="Ngan C.Y."/>
            <person name="Reistetter E.N."/>
            <person name="van Baren M.J."/>
            <person name="Price D.C."/>
            <person name="Wei C.L."/>
            <person name="Reyes-Prieto A."/>
            <person name="Lagarias J.C."/>
            <person name="Worden A.Z."/>
        </authorList>
    </citation>
    <scope>NUCLEOTIDE SEQUENCE</scope>
    <source>
        <strain evidence="14">CCMP1413</strain>
    </source>
</reference>
<evidence type="ECO:0000313" key="14">
    <source>
        <dbReference type="EMBL" id="AIS82725.1"/>
    </source>
</evidence>